<evidence type="ECO:0000256" key="1">
    <source>
        <dbReference type="SAM" id="MobiDB-lite"/>
    </source>
</evidence>
<keyword evidence="2" id="KW-0472">Membrane</keyword>
<feature type="transmembrane region" description="Helical" evidence="2">
    <location>
        <begin position="85"/>
        <end position="105"/>
    </location>
</feature>
<feature type="transmembrane region" description="Helical" evidence="2">
    <location>
        <begin position="51"/>
        <end position="73"/>
    </location>
</feature>
<sequence length="107" mass="11303">MSERDTAEPETTGLETAKRPDEVGSADSMPALALLVPAFLLLRFLGEHAWAYWTAAVLGVLGLLAAGFGIASAVGSLRRGHRKLLAGYTIVLLLAAGFVLVVRLIET</sequence>
<dbReference type="STRING" id="36818.BGK67_03145"/>
<keyword evidence="2" id="KW-0812">Transmembrane</keyword>
<dbReference type="EMBL" id="MEHK01000001">
    <property type="protein sequence ID" value="OEJ30482.1"/>
    <property type="molecule type" value="Genomic_DNA"/>
</dbReference>
<dbReference type="RefSeq" id="WP_069918627.1">
    <property type="nucleotide sequence ID" value="NZ_MEHK01000001.1"/>
</dbReference>
<evidence type="ECO:0000313" key="4">
    <source>
        <dbReference type="Proteomes" id="UP000095705"/>
    </source>
</evidence>
<feature type="region of interest" description="Disordered" evidence="1">
    <location>
        <begin position="1"/>
        <end position="25"/>
    </location>
</feature>
<name>A0A1E5PM88_9ACTN</name>
<protein>
    <submittedName>
        <fullName evidence="3">Uncharacterized protein</fullName>
    </submittedName>
</protein>
<gene>
    <name evidence="3" type="ORF">BGK67_03145</name>
</gene>
<evidence type="ECO:0000256" key="2">
    <source>
        <dbReference type="SAM" id="Phobius"/>
    </source>
</evidence>
<reference evidence="3 4" key="1">
    <citation type="submission" date="2016-08" db="EMBL/GenBank/DDBJ databases">
        <title>The complete genome of Streptomyces subrutilus 10-1-1.</title>
        <authorList>
            <person name="Chen X."/>
        </authorList>
    </citation>
    <scope>NUCLEOTIDE SEQUENCE [LARGE SCALE GENOMIC DNA]</scope>
    <source>
        <strain evidence="3 4">10-1-1</strain>
    </source>
</reference>
<keyword evidence="4" id="KW-1185">Reference proteome</keyword>
<organism evidence="3 4">
    <name type="scientific">Streptomyces subrutilus</name>
    <dbReference type="NCBI Taxonomy" id="36818"/>
    <lineage>
        <taxon>Bacteria</taxon>
        <taxon>Bacillati</taxon>
        <taxon>Actinomycetota</taxon>
        <taxon>Actinomycetes</taxon>
        <taxon>Kitasatosporales</taxon>
        <taxon>Streptomycetaceae</taxon>
        <taxon>Streptomyces</taxon>
    </lineage>
</organism>
<accession>A0A1E5PM88</accession>
<dbReference type="AlphaFoldDB" id="A0A1E5PM88"/>
<proteinExistence type="predicted"/>
<comment type="caution">
    <text evidence="3">The sequence shown here is derived from an EMBL/GenBank/DDBJ whole genome shotgun (WGS) entry which is preliminary data.</text>
</comment>
<dbReference type="Proteomes" id="UP000095705">
    <property type="component" value="Unassembled WGS sequence"/>
</dbReference>
<evidence type="ECO:0000313" key="3">
    <source>
        <dbReference type="EMBL" id="OEJ30482.1"/>
    </source>
</evidence>
<keyword evidence="2" id="KW-1133">Transmembrane helix</keyword>